<dbReference type="Proteomes" id="UP000429954">
    <property type="component" value="Segment"/>
</dbReference>
<evidence type="ECO:0000313" key="1">
    <source>
        <dbReference type="EMBL" id="BBQ04316.1"/>
    </source>
</evidence>
<keyword evidence="2" id="KW-1185">Reference proteome</keyword>
<reference evidence="1 2" key="1">
    <citation type="submission" date="2019-12" db="EMBL/GenBank/DDBJ databases">
        <title>Analysis of Enterococcus faecalis vB_EfaS-DELF1.</title>
        <authorList>
            <person name="Delfan A.S."/>
            <person name="Bouzari M."/>
            <person name="Wang R."/>
        </authorList>
    </citation>
    <scope>NUCLEOTIDE SEQUENCE [LARGE SCALE GENOMIC DNA]</scope>
</reference>
<organism evidence="1 2">
    <name type="scientific">Enterococcus phage vB_EfaS-DELF1</name>
    <dbReference type="NCBI Taxonomy" id="2683673"/>
    <lineage>
        <taxon>Viruses</taxon>
        <taxon>Duplodnaviria</taxon>
        <taxon>Heunggongvirae</taxon>
        <taxon>Uroviricota</taxon>
        <taxon>Caudoviricetes</taxon>
        <taxon>Delfunavirus</taxon>
        <taxon>Delfunavirus delf1</taxon>
    </lineage>
</organism>
<dbReference type="EMBL" id="LC513943">
    <property type="protein sequence ID" value="BBQ04316.1"/>
    <property type="molecule type" value="Genomic_DNA"/>
</dbReference>
<accession>A0A5S9MR39</accession>
<sequence length="70" mass="8458">MYNEYENEFKVVFEGKLPNGLEVCVWRDVDNGVWEVCVVDPKDIWNSQYDEKFRDARGVLEYMSELRLYK</sequence>
<proteinExistence type="predicted"/>
<name>A0A5S9MR39_9CAUD</name>
<evidence type="ECO:0000313" key="2">
    <source>
        <dbReference type="Proteomes" id="UP000429954"/>
    </source>
</evidence>
<protein>
    <submittedName>
        <fullName evidence="1">Uncharacterized protein</fullName>
    </submittedName>
</protein>